<dbReference type="RefSeq" id="WP_157587262.1">
    <property type="nucleotide sequence ID" value="NZ_WPIN01000008.1"/>
</dbReference>
<dbReference type="InterPro" id="IPR011004">
    <property type="entry name" value="Trimer_LpxA-like_sf"/>
</dbReference>
<gene>
    <name evidence="1" type="ORF">GO755_20990</name>
</gene>
<dbReference type="SUPFAM" id="SSF51161">
    <property type="entry name" value="Trimeric LpxA-like enzymes"/>
    <property type="match status" value="1"/>
</dbReference>
<keyword evidence="1" id="KW-0808">Transferase</keyword>
<keyword evidence="1" id="KW-0012">Acyltransferase</keyword>
<organism evidence="1 2">
    <name type="scientific">Spirosoma arboris</name>
    <dbReference type="NCBI Taxonomy" id="2682092"/>
    <lineage>
        <taxon>Bacteria</taxon>
        <taxon>Pseudomonadati</taxon>
        <taxon>Bacteroidota</taxon>
        <taxon>Cytophagia</taxon>
        <taxon>Cytophagales</taxon>
        <taxon>Cytophagaceae</taxon>
        <taxon>Spirosoma</taxon>
    </lineage>
</organism>
<dbReference type="PANTHER" id="PTHR23416">
    <property type="entry name" value="SIALIC ACID SYNTHASE-RELATED"/>
    <property type="match status" value="1"/>
</dbReference>
<accession>A0A7K1SFD1</accession>
<dbReference type="Proteomes" id="UP000436006">
    <property type="component" value="Unassembled WGS sequence"/>
</dbReference>
<dbReference type="InterPro" id="IPR051159">
    <property type="entry name" value="Hexapeptide_acetyltransf"/>
</dbReference>
<dbReference type="AlphaFoldDB" id="A0A7K1SFD1"/>
<reference evidence="1 2" key="1">
    <citation type="submission" date="2019-12" db="EMBL/GenBank/DDBJ databases">
        <title>Spirosoma sp. HMF4905 genome sequencing and assembly.</title>
        <authorList>
            <person name="Kang H."/>
            <person name="Cha I."/>
            <person name="Kim H."/>
            <person name="Joh K."/>
        </authorList>
    </citation>
    <scope>NUCLEOTIDE SEQUENCE [LARGE SCALE GENOMIC DNA]</scope>
    <source>
        <strain evidence="1 2">HMF4905</strain>
    </source>
</reference>
<name>A0A7K1SFD1_9BACT</name>
<evidence type="ECO:0000313" key="1">
    <source>
        <dbReference type="EMBL" id="MVM32530.1"/>
    </source>
</evidence>
<proteinExistence type="predicted"/>
<protein>
    <submittedName>
        <fullName evidence="1">Acyltransferase</fullName>
    </submittedName>
</protein>
<dbReference type="Gene3D" id="2.160.10.10">
    <property type="entry name" value="Hexapeptide repeat proteins"/>
    <property type="match status" value="1"/>
</dbReference>
<dbReference type="GO" id="GO:0016746">
    <property type="term" value="F:acyltransferase activity"/>
    <property type="evidence" value="ECO:0007669"/>
    <property type="project" value="UniProtKB-KW"/>
</dbReference>
<evidence type="ECO:0000313" key="2">
    <source>
        <dbReference type="Proteomes" id="UP000436006"/>
    </source>
</evidence>
<keyword evidence="2" id="KW-1185">Reference proteome</keyword>
<dbReference type="EMBL" id="WPIN01000008">
    <property type="protein sequence ID" value="MVM32530.1"/>
    <property type="molecule type" value="Genomic_DNA"/>
</dbReference>
<sequence>MLIKLLILILPWRLKRYFLNKLFKYEIHPKANIGLAWVYPKKLIMDEGSIIDHFTVAIHLNKIEIGKDAIIGRSNWITGFPKGTDSKHFKHQSDRSPELLLGDFSAITKRHHIDCTNTIKIGRFVTIAGYQSQLLTHSINLTENYQDSAPINIGDYAFVGTNSVILGGSTLPSYSVLGAKSLLNKVFTTEWTLYAGVPASPIKDIPKNAKYFTRTEGFIY</sequence>
<comment type="caution">
    <text evidence="1">The sequence shown here is derived from an EMBL/GenBank/DDBJ whole genome shotgun (WGS) entry which is preliminary data.</text>
</comment>